<dbReference type="PANTHER" id="PTHR19307">
    <property type="entry name" value="TUMOR PROTEIN D52"/>
    <property type="match status" value="1"/>
</dbReference>
<dbReference type="GO" id="GO:0005737">
    <property type="term" value="C:cytoplasm"/>
    <property type="evidence" value="ECO:0000318"/>
    <property type="project" value="GO_Central"/>
</dbReference>
<name>A0A3Q2I2F8_HORSE</name>
<evidence type="ECO:0000256" key="2">
    <source>
        <dbReference type="ARBA" id="ARBA00023054"/>
    </source>
</evidence>
<evidence type="ECO:0000313" key="4">
    <source>
        <dbReference type="Proteomes" id="UP000002281"/>
    </source>
</evidence>
<dbReference type="Proteomes" id="UP000002281">
    <property type="component" value="Chromosome 23"/>
</dbReference>
<organism evidence="3 4">
    <name type="scientific">Equus caballus</name>
    <name type="common">Horse</name>
    <dbReference type="NCBI Taxonomy" id="9796"/>
    <lineage>
        <taxon>Eukaryota</taxon>
        <taxon>Metazoa</taxon>
        <taxon>Chordata</taxon>
        <taxon>Craniata</taxon>
        <taxon>Vertebrata</taxon>
        <taxon>Euteleostomi</taxon>
        <taxon>Mammalia</taxon>
        <taxon>Eutheria</taxon>
        <taxon>Laurasiatheria</taxon>
        <taxon>Perissodactyla</taxon>
        <taxon>Equidae</taxon>
        <taxon>Equus</taxon>
    </lineage>
</organism>
<dbReference type="Pfam" id="PF04201">
    <property type="entry name" value="TPD52"/>
    <property type="match status" value="1"/>
</dbReference>
<reference evidence="3" key="2">
    <citation type="submission" date="2025-08" db="UniProtKB">
        <authorList>
            <consortium name="Ensembl"/>
        </authorList>
    </citation>
    <scope>IDENTIFICATION</scope>
    <source>
        <strain evidence="3">Thoroughbred</strain>
    </source>
</reference>
<dbReference type="Ensembl" id="ENSECAT00000049472.2">
    <property type="protein sequence ID" value="ENSECAP00000039844.2"/>
    <property type="gene ID" value="ENSECAG00000038221.2"/>
</dbReference>
<dbReference type="InParanoid" id="A0A3Q2I2F8"/>
<protein>
    <submittedName>
        <fullName evidence="3">Uncharacterized protein</fullName>
    </submittedName>
</protein>
<dbReference type="STRING" id="9796.ENSECAP00000039844"/>
<keyword evidence="4" id="KW-1185">Reference proteome</keyword>
<dbReference type="InterPro" id="IPR007327">
    <property type="entry name" value="TPD52"/>
</dbReference>
<comment type="similarity">
    <text evidence="1">Belongs to the TPD52 family.</text>
</comment>
<accession>A0A3Q2I2F8</accession>
<dbReference type="Bgee" id="ENSECAG00000038221">
    <property type="expression patterns" value="Expressed in testis and 14 other cell types or tissues"/>
</dbReference>
<keyword evidence="2" id="KW-0175">Coiled coil</keyword>
<dbReference type="GeneTree" id="ENSGT00940000163110"/>
<evidence type="ECO:0000256" key="1">
    <source>
        <dbReference type="ARBA" id="ARBA00005702"/>
    </source>
</evidence>
<dbReference type="PaxDb" id="9796-ENSECAP00000039844"/>
<evidence type="ECO:0000313" key="3">
    <source>
        <dbReference type="Ensembl" id="ENSECAP00000039844.2"/>
    </source>
</evidence>
<sequence>PSLSPQKCQLTEAAQREPISEFAELEVEIVALCHTLAARERRCVELKRKLGLAALVGLRQHLPKSWHEVQVSNAHEKQKTTAALFAVGSAICGKLADMKKSATFRSSEGLSEQNRQKNSCLHGAYIHMGEKINDNVTNTHADTTELEAQHSYLPGAVNTLQKVLMKLIPS</sequence>
<reference evidence="3 4" key="1">
    <citation type="journal article" date="2009" name="Science">
        <title>Genome sequence, comparative analysis, and population genetics of the domestic horse.</title>
        <authorList>
            <consortium name="Broad Institute Genome Sequencing Platform"/>
            <consortium name="Broad Institute Whole Genome Assembly Team"/>
            <person name="Wade C.M."/>
            <person name="Giulotto E."/>
            <person name="Sigurdsson S."/>
            <person name="Zoli M."/>
            <person name="Gnerre S."/>
            <person name="Imsland F."/>
            <person name="Lear T.L."/>
            <person name="Adelson D.L."/>
            <person name="Bailey E."/>
            <person name="Bellone R.R."/>
            <person name="Bloecker H."/>
            <person name="Distl O."/>
            <person name="Edgar R.C."/>
            <person name="Garber M."/>
            <person name="Leeb T."/>
            <person name="Mauceli E."/>
            <person name="MacLeod J.N."/>
            <person name="Penedo M.C.T."/>
            <person name="Raison J.M."/>
            <person name="Sharpe T."/>
            <person name="Vogel J."/>
            <person name="Andersson L."/>
            <person name="Antczak D.F."/>
            <person name="Biagi T."/>
            <person name="Binns M.M."/>
            <person name="Chowdhary B.P."/>
            <person name="Coleman S.J."/>
            <person name="Della Valle G."/>
            <person name="Fryc S."/>
            <person name="Guerin G."/>
            <person name="Hasegawa T."/>
            <person name="Hill E.W."/>
            <person name="Jurka J."/>
            <person name="Kiialainen A."/>
            <person name="Lindgren G."/>
            <person name="Liu J."/>
            <person name="Magnani E."/>
            <person name="Mickelson J.R."/>
            <person name="Murray J."/>
            <person name="Nergadze S.G."/>
            <person name="Onofrio R."/>
            <person name="Pedroni S."/>
            <person name="Piras M.F."/>
            <person name="Raudsepp T."/>
            <person name="Rocchi M."/>
            <person name="Roeed K.H."/>
            <person name="Ryder O.A."/>
            <person name="Searle S."/>
            <person name="Skow L."/>
            <person name="Swinburne J.E."/>
            <person name="Syvaenen A.C."/>
            <person name="Tozaki T."/>
            <person name="Valberg S.J."/>
            <person name="Vaudin M."/>
            <person name="White J.R."/>
            <person name="Zody M.C."/>
            <person name="Lander E.S."/>
            <person name="Lindblad-Toh K."/>
        </authorList>
    </citation>
    <scope>NUCLEOTIDE SEQUENCE [LARGE SCALE GENOMIC DNA]</scope>
    <source>
        <strain evidence="3 4">Thoroughbred</strain>
    </source>
</reference>
<dbReference type="PANTHER" id="PTHR19307:SF5">
    <property type="entry name" value="TUMOR PROTEIN D55"/>
    <property type="match status" value="1"/>
</dbReference>
<proteinExistence type="inferred from homology"/>
<dbReference type="AlphaFoldDB" id="A0A3Q2I2F8"/>
<reference evidence="3" key="3">
    <citation type="submission" date="2025-09" db="UniProtKB">
        <authorList>
            <consortium name="Ensembl"/>
        </authorList>
    </citation>
    <scope>IDENTIFICATION</scope>
    <source>
        <strain evidence="3">Thoroughbred</strain>
    </source>
</reference>